<dbReference type="STRING" id="1227499.C493_01836"/>
<proteinExistence type="inferred from homology"/>
<reference evidence="11 12" key="1">
    <citation type="journal article" date="2014" name="PLoS Genet.">
        <title>Phylogenetically driven sequencing of extremely halophilic archaea reveals strategies for static and dynamic osmo-response.</title>
        <authorList>
            <person name="Becker E.A."/>
            <person name="Seitzer P.M."/>
            <person name="Tritt A."/>
            <person name="Larsen D."/>
            <person name="Krusor M."/>
            <person name="Yao A.I."/>
            <person name="Wu D."/>
            <person name="Madern D."/>
            <person name="Eisen J.A."/>
            <person name="Darling A.E."/>
            <person name="Facciotti M.T."/>
        </authorList>
    </citation>
    <scope>NUCLEOTIDE SEQUENCE [LARGE SCALE GENOMIC DNA]</scope>
    <source>
        <strain evidence="11 12">JCM 12255</strain>
    </source>
</reference>
<dbReference type="InterPro" id="IPR013035">
    <property type="entry name" value="PEP_carboxykinase_C"/>
</dbReference>
<keyword evidence="8 11" id="KW-0456">Lyase</keyword>
<dbReference type="UniPathway" id="UPA00138"/>
<dbReference type="EMBL" id="AOHZ01000011">
    <property type="protein sequence ID" value="ELY61565.1"/>
    <property type="molecule type" value="Genomic_DNA"/>
</dbReference>
<keyword evidence="6" id="KW-0210">Decarboxylase</keyword>
<name>L9XIN2_9EURY</name>
<dbReference type="SUPFAM" id="SSF68923">
    <property type="entry name" value="PEP carboxykinase N-terminal domain"/>
    <property type="match status" value="1"/>
</dbReference>
<dbReference type="GO" id="GO:0005524">
    <property type="term" value="F:ATP binding"/>
    <property type="evidence" value="ECO:0007669"/>
    <property type="project" value="UniProtKB-KW"/>
</dbReference>
<keyword evidence="11" id="KW-0418">Kinase</keyword>
<comment type="caution">
    <text evidence="11">The sequence shown here is derived from an EMBL/GenBank/DDBJ whole genome shotgun (WGS) entry which is preliminary data.</text>
</comment>
<evidence type="ECO:0000256" key="1">
    <source>
        <dbReference type="ARBA" id="ARBA00004742"/>
    </source>
</evidence>
<dbReference type="EC" id="4.1.1.49" evidence="3"/>
<protein>
    <recommendedName>
        <fullName evidence="3">phosphoenolpyruvate carboxykinase (ATP)</fullName>
        <ecNumber evidence="3">4.1.1.49</ecNumber>
    </recommendedName>
</protein>
<dbReference type="AlphaFoldDB" id="L9XIN2"/>
<evidence type="ECO:0000256" key="6">
    <source>
        <dbReference type="ARBA" id="ARBA00022793"/>
    </source>
</evidence>
<keyword evidence="4" id="KW-0312">Gluconeogenesis</keyword>
<keyword evidence="5" id="KW-0547">Nucleotide-binding</keyword>
<dbReference type="GO" id="GO:0006094">
    <property type="term" value="P:gluconeogenesis"/>
    <property type="evidence" value="ECO:0007669"/>
    <property type="project" value="UniProtKB-UniPathway"/>
</dbReference>
<gene>
    <name evidence="11" type="ORF">C493_01836</name>
</gene>
<dbReference type="Gene3D" id="3.90.228.20">
    <property type="match status" value="2"/>
</dbReference>
<dbReference type="Gene3D" id="3.40.449.10">
    <property type="entry name" value="Phosphoenolpyruvate Carboxykinase, domain 1"/>
    <property type="match status" value="1"/>
</dbReference>
<keyword evidence="11" id="KW-0808">Transferase</keyword>
<evidence type="ECO:0000256" key="8">
    <source>
        <dbReference type="ARBA" id="ARBA00023239"/>
    </source>
</evidence>
<dbReference type="PANTHER" id="PTHR30031">
    <property type="entry name" value="PHOSPHOENOLPYRUVATE CARBOXYKINASE ATP"/>
    <property type="match status" value="1"/>
</dbReference>
<dbReference type="Proteomes" id="UP000011602">
    <property type="component" value="Unassembled WGS sequence"/>
</dbReference>
<keyword evidence="7" id="KW-0067">ATP-binding</keyword>
<sequence>MSETGAETRPLVRQLPDPKTASNVRYNPSLEELRDLATDDETTTAFGSPSYVSEYRSRSADRTKNTVDDEFTADDHGLVDDAIDRAADREMLCVDRLMGRHPDATFCCRLFVPVDHARIALAWANLFEPTDGREPDLYTVQDPDYDETAIRVLPDEGFTAVLGSDYTGEAKKSFLRLFMYRIKEQGGLGLHAGSKRVRVRDADGDLRDVGQVFMGLSATGKSTLTSHGCWLEEPEDAKMLQDDVCGLLPDGSVPGSEGEGLFIKTIGLDEDEQPELYAAATDESAILENVAVDDDGTVDFDDDEYTSNSRAIVQREELESADEEIDLDRIDQVFFITRNPLMPPVSKLDDEEAAVAFMLGESIETSAGDPSRAGESIRVVGTNPFIIGSEGEEGNIFRDLIDELDVECYVINTGYLGEKSQDIGVEESVTILTETARDTIEWTDDDRTELTIPESVPGLEIEDYYVPDHVDDYDDAAAELRAERRAYLDSFDDLREEIRDAVY</sequence>
<dbReference type="InterPro" id="IPR008210">
    <property type="entry name" value="PEP_carboxykinase_N"/>
</dbReference>
<comment type="catalytic activity">
    <reaction evidence="9">
        <text>oxaloacetate + ATP = phosphoenolpyruvate + ADP + CO2</text>
        <dbReference type="Rhea" id="RHEA:18617"/>
        <dbReference type="ChEBI" id="CHEBI:16452"/>
        <dbReference type="ChEBI" id="CHEBI:16526"/>
        <dbReference type="ChEBI" id="CHEBI:30616"/>
        <dbReference type="ChEBI" id="CHEBI:58702"/>
        <dbReference type="ChEBI" id="CHEBI:456216"/>
        <dbReference type="EC" id="4.1.1.49"/>
    </reaction>
</comment>
<evidence type="ECO:0000256" key="9">
    <source>
        <dbReference type="ARBA" id="ARBA00047371"/>
    </source>
</evidence>
<evidence type="ECO:0000256" key="4">
    <source>
        <dbReference type="ARBA" id="ARBA00022432"/>
    </source>
</evidence>
<dbReference type="Pfam" id="PF01293">
    <property type="entry name" value="PEPCK_ATP"/>
    <property type="match status" value="1"/>
</dbReference>
<dbReference type="GO" id="GO:0004612">
    <property type="term" value="F:phosphoenolpyruvate carboxykinase (ATP) activity"/>
    <property type="evidence" value="ECO:0007669"/>
    <property type="project" value="UniProtKB-EC"/>
</dbReference>
<evidence type="ECO:0000256" key="2">
    <source>
        <dbReference type="ARBA" id="ARBA00006052"/>
    </source>
</evidence>
<keyword evidence="11" id="KW-0670">Pyruvate</keyword>
<comment type="pathway">
    <text evidence="1">Carbohydrate biosynthesis; gluconeogenesis.</text>
</comment>
<keyword evidence="12" id="KW-1185">Reference proteome</keyword>
<feature type="region of interest" description="Disordered" evidence="10">
    <location>
        <begin position="1"/>
        <end position="26"/>
    </location>
</feature>
<organism evidence="11 12">
    <name type="scientific">Natronolimnohabitans innermongolicus JCM 12255</name>
    <dbReference type="NCBI Taxonomy" id="1227499"/>
    <lineage>
        <taxon>Archaea</taxon>
        <taxon>Methanobacteriati</taxon>
        <taxon>Methanobacteriota</taxon>
        <taxon>Stenosarchaea group</taxon>
        <taxon>Halobacteria</taxon>
        <taxon>Halobacteriales</taxon>
        <taxon>Natrialbaceae</taxon>
        <taxon>Natronolimnohabitans</taxon>
    </lineage>
</organism>
<dbReference type="InterPro" id="IPR001272">
    <property type="entry name" value="PEP_carboxykinase_ATP"/>
</dbReference>
<dbReference type="RefSeq" id="WP_007257678.1">
    <property type="nucleotide sequence ID" value="NZ_AOHZ01000011.1"/>
</dbReference>
<dbReference type="OrthoDB" id="192074at2157"/>
<dbReference type="SUPFAM" id="SSF53795">
    <property type="entry name" value="PEP carboxykinase-like"/>
    <property type="match status" value="1"/>
</dbReference>
<accession>L9XIN2</accession>
<evidence type="ECO:0000256" key="3">
    <source>
        <dbReference type="ARBA" id="ARBA00012363"/>
    </source>
</evidence>
<comment type="similarity">
    <text evidence="2">Belongs to the phosphoenolpyruvate carboxykinase (ATP) family.</text>
</comment>
<dbReference type="GO" id="GO:0016301">
    <property type="term" value="F:kinase activity"/>
    <property type="evidence" value="ECO:0007669"/>
    <property type="project" value="UniProtKB-KW"/>
</dbReference>
<dbReference type="NCBIfam" id="NF006821">
    <property type="entry name" value="PRK09344.1-3"/>
    <property type="match status" value="1"/>
</dbReference>
<evidence type="ECO:0000256" key="10">
    <source>
        <dbReference type="SAM" id="MobiDB-lite"/>
    </source>
</evidence>
<evidence type="ECO:0000256" key="5">
    <source>
        <dbReference type="ARBA" id="ARBA00022741"/>
    </source>
</evidence>
<dbReference type="eggNOG" id="arCOG06073">
    <property type="taxonomic scope" value="Archaea"/>
</dbReference>
<dbReference type="PANTHER" id="PTHR30031:SF0">
    <property type="entry name" value="PHOSPHOENOLPYRUVATE CARBOXYKINASE (ATP)"/>
    <property type="match status" value="1"/>
</dbReference>
<dbReference type="PATRIC" id="fig|1227499.3.peg.372"/>
<evidence type="ECO:0000313" key="11">
    <source>
        <dbReference type="EMBL" id="ELY61565.1"/>
    </source>
</evidence>
<dbReference type="GO" id="GO:0005829">
    <property type="term" value="C:cytosol"/>
    <property type="evidence" value="ECO:0007669"/>
    <property type="project" value="TreeGrafter"/>
</dbReference>
<evidence type="ECO:0000313" key="12">
    <source>
        <dbReference type="Proteomes" id="UP000011602"/>
    </source>
</evidence>
<evidence type="ECO:0000256" key="7">
    <source>
        <dbReference type="ARBA" id="ARBA00022840"/>
    </source>
</evidence>